<dbReference type="AlphaFoldDB" id="A0A378X082"/>
<organism evidence="2 3">
    <name type="scientific">Nocardia africana</name>
    <dbReference type="NCBI Taxonomy" id="134964"/>
    <lineage>
        <taxon>Bacteria</taxon>
        <taxon>Bacillati</taxon>
        <taxon>Actinomycetota</taxon>
        <taxon>Actinomycetes</taxon>
        <taxon>Mycobacteriales</taxon>
        <taxon>Nocardiaceae</taxon>
        <taxon>Nocardia</taxon>
    </lineage>
</organism>
<sequence>MSKEELIGEIAQELRRLQQSFDAFDEAVSAHLGLNRTDLRCLDIVLGAGRLSAGELSTALRLSPAATTTVVDRLIRAGMVTRTEDSENRRRKIIEGTAKAARVADEIFEPVARAGTQALGRFDIGELRTALEFLRVAKEVQQSQIARVAQLGGTT</sequence>
<gene>
    <name evidence="2" type="ORF">NCTC13184_05382</name>
</gene>
<accession>A0A378X082</accession>
<dbReference type="OrthoDB" id="3173926at2"/>
<dbReference type="GO" id="GO:0003700">
    <property type="term" value="F:DNA-binding transcription factor activity"/>
    <property type="evidence" value="ECO:0007669"/>
    <property type="project" value="InterPro"/>
</dbReference>
<dbReference type="Proteomes" id="UP000255082">
    <property type="component" value="Unassembled WGS sequence"/>
</dbReference>
<dbReference type="InterPro" id="IPR036390">
    <property type="entry name" value="WH_DNA-bd_sf"/>
</dbReference>
<dbReference type="Gene3D" id="1.10.10.10">
    <property type="entry name" value="Winged helix-like DNA-binding domain superfamily/Winged helix DNA-binding domain"/>
    <property type="match status" value="1"/>
</dbReference>
<dbReference type="InterPro" id="IPR000835">
    <property type="entry name" value="HTH_MarR-typ"/>
</dbReference>
<dbReference type="RefSeq" id="WP_062962572.1">
    <property type="nucleotide sequence ID" value="NZ_JAJFOE010000001.1"/>
</dbReference>
<reference evidence="2 3" key="1">
    <citation type="submission" date="2018-06" db="EMBL/GenBank/DDBJ databases">
        <authorList>
            <consortium name="Pathogen Informatics"/>
            <person name="Doyle S."/>
        </authorList>
    </citation>
    <scope>NUCLEOTIDE SEQUENCE [LARGE SCALE GENOMIC DNA]</scope>
    <source>
        <strain evidence="2 3">NCTC13184</strain>
    </source>
</reference>
<dbReference type="PANTHER" id="PTHR33164">
    <property type="entry name" value="TRANSCRIPTIONAL REGULATOR, MARR FAMILY"/>
    <property type="match status" value="1"/>
</dbReference>
<dbReference type="SMART" id="SM00347">
    <property type="entry name" value="HTH_MARR"/>
    <property type="match status" value="1"/>
</dbReference>
<dbReference type="InterPro" id="IPR039422">
    <property type="entry name" value="MarR/SlyA-like"/>
</dbReference>
<dbReference type="Pfam" id="PF01047">
    <property type="entry name" value="MarR"/>
    <property type="match status" value="1"/>
</dbReference>
<dbReference type="EMBL" id="UGRU01000001">
    <property type="protein sequence ID" value="SUA46849.1"/>
    <property type="molecule type" value="Genomic_DNA"/>
</dbReference>
<feature type="domain" description="HTH marR-type" evidence="1">
    <location>
        <begin position="3"/>
        <end position="139"/>
    </location>
</feature>
<dbReference type="GO" id="GO:0006950">
    <property type="term" value="P:response to stress"/>
    <property type="evidence" value="ECO:0007669"/>
    <property type="project" value="TreeGrafter"/>
</dbReference>
<dbReference type="InterPro" id="IPR036388">
    <property type="entry name" value="WH-like_DNA-bd_sf"/>
</dbReference>
<name>A0A378X082_9NOCA</name>
<dbReference type="PROSITE" id="PS50995">
    <property type="entry name" value="HTH_MARR_2"/>
    <property type="match status" value="1"/>
</dbReference>
<protein>
    <submittedName>
        <fullName evidence="2">Predicted transcriptional regulator</fullName>
    </submittedName>
</protein>
<dbReference type="SUPFAM" id="SSF46785">
    <property type="entry name" value="Winged helix' DNA-binding domain"/>
    <property type="match status" value="1"/>
</dbReference>
<dbReference type="PANTHER" id="PTHR33164:SF106">
    <property type="entry name" value="TRANSCRIPTIONAL REGULATORY PROTEIN"/>
    <property type="match status" value="1"/>
</dbReference>
<evidence type="ECO:0000313" key="2">
    <source>
        <dbReference type="EMBL" id="SUA46849.1"/>
    </source>
</evidence>
<evidence type="ECO:0000259" key="1">
    <source>
        <dbReference type="PROSITE" id="PS50995"/>
    </source>
</evidence>
<proteinExistence type="predicted"/>
<evidence type="ECO:0000313" key="3">
    <source>
        <dbReference type="Proteomes" id="UP000255082"/>
    </source>
</evidence>